<sequence>KPETAAVLKRTVEALMERGAIVRHLENLGERSLPYKISKHKERHKRGGYFLIDLEAPPSIVSPMMDHLGRDIDVIRRAFIKQPLAKAEECSGIIPGNPEEKLTARKN</sequence>
<protein>
    <recommendedName>
        <fullName evidence="2">Small ribosomal subunit protein bS6m</fullName>
    </recommendedName>
    <alternativeName>
        <fullName evidence="3">28S ribosomal protein S6, mitochondrial</fullName>
    </alternativeName>
</protein>
<dbReference type="GO" id="GO:0070181">
    <property type="term" value="F:small ribosomal subunit rRNA binding"/>
    <property type="evidence" value="ECO:0007669"/>
    <property type="project" value="TreeGrafter"/>
</dbReference>
<reference evidence="4 5" key="1">
    <citation type="submission" date="2019-09" db="EMBL/GenBank/DDBJ databases">
        <title>Bird 10,000 Genomes (B10K) Project - Family phase.</title>
        <authorList>
            <person name="Zhang G."/>
        </authorList>
    </citation>
    <scope>NUCLEOTIDE SEQUENCE [LARGE SCALE GENOMIC DNA]</scope>
    <source>
        <strain evidence="4">B10K-DU-001-33</strain>
        <tissue evidence="4">Muscle</tissue>
    </source>
</reference>
<dbReference type="GO" id="GO:0006412">
    <property type="term" value="P:translation"/>
    <property type="evidence" value="ECO:0007669"/>
    <property type="project" value="InterPro"/>
</dbReference>
<dbReference type="EMBL" id="VWZQ01010049">
    <property type="protein sequence ID" value="NXH33363.1"/>
    <property type="molecule type" value="Genomic_DNA"/>
</dbReference>
<dbReference type="InterPro" id="IPR000529">
    <property type="entry name" value="Ribosomal_bS6"/>
</dbReference>
<dbReference type="GO" id="GO:0005763">
    <property type="term" value="C:mitochondrial small ribosomal subunit"/>
    <property type="evidence" value="ECO:0007669"/>
    <property type="project" value="TreeGrafter"/>
</dbReference>
<feature type="non-terminal residue" evidence="4">
    <location>
        <position position="107"/>
    </location>
</feature>
<gene>
    <name evidence="4" type="primary">Mrps6</name>
    <name evidence="4" type="ORF">MYIHEB_R09971</name>
</gene>
<dbReference type="SUPFAM" id="SSF54995">
    <property type="entry name" value="Ribosomal protein S6"/>
    <property type="match status" value="1"/>
</dbReference>
<proteinExistence type="inferred from homology"/>
<organism evidence="4 5">
    <name type="scientific">Myiagra hebetior</name>
    <dbReference type="NCBI Taxonomy" id="381031"/>
    <lineage>
        <taxon>Eukaryota</taxon>
        <taxon>Metazoa</taxon>
        <taxon>Chordata</taxon>
        <taxon>Craniata</taxon>
        <taxon>Vertebrata</taxon>
        <taxon>Euteleostomi</taxon>
        <taxon>Archelosauria</taxon>
        <taxon>Archosauria</taxon>
        <taxon>Dinosauria</taxon>
        <taxon>Saurischia</taxon>
        <taxon>Theropoda</taxon>
        <taxon>Coelurosauria</taxon>
        <taxon>Aves</taxon>
        <taxon>Neognathae</taxon>
        <taxon>Neoaves</taxon>
        <taxon>Telluraves</taxon>
        <taxon>Australaves</taxon>
        <taxon>Passeriformes</taxon>
        <taxon>Corvoidea</taxon>
        <taxon>Monarchidae</taxon>
        <taxon>Myiagra</taxon>
    </lineage>
</organism>
<dbReference type="GO" id="GO:0003735">
    <property type="term" value="F:structural constituent of ribosome"/>
    <property type="evidence" value="ECO:0007669"/>
    <property type="project" value="InterPro"/>
</dbReference>
<evidence type="ECO:0000256" key="3">
    <source>
        <dbReference type="ARBA" id="ARBA00035365"/>
    </source>
</evidence>
<dbReference type="PANTHER" id="PTHR21011:SF1">
    <property type="entry name" value="SMALL RIBOSOMAL SUBUNIT PROTEIN BS6M"/>
    <property type="match status" value="1"/>
</dbReference>
<dbReference type="Proteomes" id="UP000534930">
    <property type="component" value="Unassembled WGS sequence"/>
</dbReference>
<name>A0A7K9J4W0_9CORV</name>
<dbReference type="PANTHER" id="PTHR21011">
    <property type="entry name" value="MITOCHONDRIAL 28S RIBOSOMAL PROTEIN S6"/>
    <property type="match status" value="1"/>
</dbReference>
<keyword evidence="5" id="KW-1185">Reference proteome</keyword>
<accession>A0A7K9J4W0</accession>
<evidence type="ECO:0000313" key="4">
    <source>
        <dbReference type="EMBL" id="NXH33363.1"/>
    </source>
</evidence>
<dbReference type="InterPro" id="IPR035980">
    <property type="entry name" value="Ribosomal_bS6_sf"/>
</dbReference>
<feature type="non-terminal residue" evidence="4">
    <location>
        <position position="1"/>
    </location>
</feature>
<dbReference type="CDD" id="cd15465">
    <property type="entry name" value="bS6_mito"/>
    <property type="match status" value="1"/>
</dbReference>
<evidence type="ECO:0000313" key="5">
    <source>
        <dbReference type="Proteomes" id="UP000534930"/>
    </source>
</evidence>
<dbReference type="AlphaFoldDB" id="A0A7K9J4W0"/>
<dbReference type="Gene3D" id="3.30.70.60">
    <property type="match status" value="1"/>
</dbReference>
<comment type="similarity">
    <text evidence="1">Belongs to the bacterial ribosomal protein bS6 family.</text>
</comment>
<evidence type="ECO:0000256" key="1">
    <source>
        <dbReference type="ARBA" id="ARBA00009512"/>
    </source>
</evidence>
<comment type="caution">
    <text evidence="4">The sequence shown here is derived from an EMBL/GenBank/DDBJ whole genome shotgun (WGS) entry which is preliminary data.</text>
</comment>
<dbReference type="Pfam" id="PF01250">
    <property type="entry name" value="Ribosomal_S6"/>
    <property type="match status" value="1"/>
</dbReference>
<dbReference type="InterPro" id="IPR014717">
    <property type="entry name" value="Transl_elong_EF1B/ribsomal_bS6"/>
</dbReference>
<evidence type="ECO:0000256" key="2">
    <source>
        <dbReference type="ARBA" id="ARBA00035170"/>
    </source>
</evidence>